<organism evidence="1 2">
    <name type="scientific">Streptomyces citrinus</name>
    <dbReference type="NCBI Taxonomy" id="3118173"/>
    <lineage>
        <taxon>Bacteria</taxon>
        <taxon>Bacillati</taxon>
        <taxon>Actinomycetota</taxon>
        <taxon>Actinomycetes</taxon>
        <taxon>Kitasatosporales</taxon>
        <taxon>Streptomycetaceae</taxon>
        <taxon>Streptomyces</taxon>
    </lineage>
</organism>
<keyword evidence="2" id="KW-1185">Reference proteome</keyword>
<accession>A0ACD5A615</accession>
<name>A0ACD5A615_9ACTN</name>
<evidence type="ECO:0000313" key="2">
    <source>
        <dbReference type="Proteomes" id="UP001432251"/>
    </source>
</evidence>
<reference evidence="1" key="1">
    <citation type="journal article" date="2025" name="Int. J. Syst. Evol. Microbiol.">
        <title>Streptomyces citrinus sp. nov., with yellow diffusible pigment.</title>
        <authorList>
            <person name="He Y."/>
            <person name="Yang E."/>
            <person name="Xu J."/>
            <person name="Sun Y."/>
            <person name="Sun L."/>
        </authorList>
    </citation>
    <scope>NUCLEOTIDE SEQUENCE</scope>
    <source>
        <strain evidence="1">Q6</strain>
    </source>
</reference>
<proteinExistence type="predicted"/>
<sequence>MTGDKVGAGRLLSFTDALDLLGVDSARIAALDRALGGVLNVATGGVSGTVLGMVSERGRIVGLGRDALRNAGGRLGRTPRRADRTDVLRAAHTVIVLVAWFQALEEVVLPFSLDDVELTRSEQLRLAEGHDADFVASLLATGLPYPTPHTPPEEISAALRSRYEQYATRFIAFLQGLAMWEALPPYQQAAAHLELSRMTSAAQAKYQGLFSQLCVTAPEFAFWVTQAEHQSTRAAVRRALDGIDALLAATTRALDRPVDVADRLCRAHTAALDHPVLDASTTPEGVSVPSLGALYIDPDFRVAQPQGRAGPADETWWERHAVRGDLTRYLVGALTNPVLTEAPLLVLGQPGAGKSVLTRVLAARLPGAGFLPVRVPLREVRADSDLQDQIEQAIRIATGERTTWPDLVRAAGGSTPVLLLDSFDELLQTTGTHHQDYLTRVARFQRRESEQGRPVVVLVTSRTAVADRARFPEGTVALRLEPFRPEQVRTWLAIWNRTNASAARPLSWQTVARHTELATQPLLLTMLALYDATEGGLPREDAEPLAVTELYEQLLSSFARREVGKATRGAVPDDVTSDLVERELHRLSLVAFATVNRRRQWVSAGELDQDLTALPHRPAAGPTGTGALLKEGEIALGRFFFVHRARSQWREEDLATYEFLHATFGEYLAVRLAVRLLRDLAASNTPAPDDEADDDLAYALLSYASLASRQMLGFARELLGRMSDGERRRLAARLVQVLYRHRTRTGDEHAAYCPQPLPTSSRHGIYGSNLVLVIVALYDAATAADLFPDAADDAAADAWLRHCLLWRASMDEAQWTDFALSLETHHRWNEAGRRRLEIRLRTPGPPLVPDPLDANWLFGRGRGQDGCWQRTYWDELWHKSAVSGPTSDGITRHALDPVLANLGAALTTFVAVPGERATSLAHDALTLILADTTDLPRAELADRYTRVMRGIAELGPRYAHLDRLVDLLATARDRDRHRLPAEVRRPLDQLLREEMPLMARSSDDTVSADVRDRLRRVLDRHYPGLVDTARRRLS</sequence>
<gene>
    <name evidence="1" type="ORF">V2W30_04160</name>
</gene>
<protein>
    <submittedName>
        <fullName evidence="1">Uncharacterized protein</fullName>
    </submittedName>
</protein>
<evidence type="ECO:0000313" key="1">
    <source>
        <dbReference type="EMBL" id="WWQ62634.1"/>
    </source>
</evidence>
<dbReference type="EMBL" id="CP146022">
    <property type="protein sequence ID" value="WWQ62634.1"/>
    <property type="molecule type" value="Genomic_DNA"/>
</dbReference>
<dbReference type="Proteomes" id="UP001432251">
    <property type="component" value="Chromosome"/>
</dbReference>